<dbReference type="AlphaFoldDB" id="A0A7T8KJ63"/>
<accession>A0A7T8KJ63</accession>
<dbReference type="EMBL" id="CP045890">
    <property type="protein sequence ID" value="QQP56894.1"/>
    <property type="molecule type" value="Genomic_DNA"/>
</dbReference>
<proteinExistence type="predicted"/>
<name>A0A7T8KJ63_CALRO</name>
<gene>
    <name evidence="1" type="ORF">FKW44_001718</name>
</gene>
<dbReference type="Proteomes" id="UP000595437">
    <property type="component" value="Chromosome 1"/>
</dbReference>
<reference evidence="2" key="1">
    <citation type="submission" date="2021-01" db="EMBL/GenBank/DDBJ databases">
        <title>Caligus Genome Assembly.</title>
        <authorList>
            <person name="Gallardo-Escarate C."/>
        </authorList>
    </citation>
    <scope>NUCLEOTIDE SEQUENCE [LARGE SCALE GENOMIC DNA]</scope>
</reference>
<organism evidence="1 2">
    <name type="scientific">Caligus rogercresseyi</name>
    <name type="common">Sea louse</name>
    <dbReference type="NCBI Taxonomy" id="217165"/>
    <lineage>
        <taxon>Eukaryota</taxon>
        <taxon>Metazoa</taxon>
        <taxon>Ecdysozoa</taxon>
        <taxon>Arthropoda</taxon>
        <taxon>Crustacea</taxon>
        <taxon>Multicrustacea</taxon>
        <taxon>Hexanauplia</taxon>
        <taxon>Copepoda</taxon>
        <taxon>Siphonostomatoida</taxon>
        <taxon>Caligidae</taxon>
        <taxon>Caligus</taxon>
    </lineage>
</organism>
<keyword evidence="2" id="KW-1185">Reference proteome</keyword>
<evidence type="ECO:0000313" key="1">
    <source>
        <dbReference type="EMBL" id="QQP56894.1"/>
    </source>
</evidence>
<sequence>MPFNCLPGGHTFYVHLIPEDSILPSFLLSLNGGGDVFFALRFSEDCEKADRGGEEELKIPEVLQGRNEFYKTVAMSPSIFRVDFSVLSE</sequence>
<protein>
    <submittedName>
        <fullName evidence="1">Uncharacterized protein</fullName>
    </submittedName>
</protein>
<evidence type="ECO:0000313" key="2">
    <source>
        <dbReference type="Proteomes" id="UP000595437"/>
    </source>
</evidence>